<sequence>MRLSFPDLNILQPVIPEANSMSKQNEVVVSEVCDGALSADDLNQLAEMLDQAVAQGASIGFIPPFGHQQALAFWLKLIPAFTSGERRLLVARLNGKIIGTVQLAVSQPANGIHRADVNKLMVHPDARRLGIARSLMVAIELVARSAGKTLLVLDTISGGAAESLYTSLGYEISGRIPAYAMSTDGELEPTTVMYKIL</sequence>
<dbReference type="EMBL" id="BMFZ01000001">
    <property type="protein sequence ID" value="GGA32158.1"/>
    <property type="molecule type" value="Genomic_DNA"/>
</dbReference>
<evidence type="ECO:0000259" key="3">
    <source>
        <dbReference type="PROSITE" id="PS51186"/>
    </source>
</evidence>
<feature type="domain" description="N-acetyltransferase" evidence="3">
    <location>
        <begin position="30"/>
        <end position="197"/>
    </location>
</feature>
<protein>
    <submittedName>
        <fullName evidence="4">GNAT family N-acetyltransferase</fullName>
    </submittedName>
</protein>
<dbReference type="InterPro" id="IPR050832">
    <property type="entry name" value="Bact_Acetyltransf"/>
</dbReference>
<evidence type="ECO:0000256" key="1">
    <source>
        <dbReference type="ARBA" id="ARBA00022679"/>
    </source>
</evidence>
<dbReference type="Proteomes" id="UP000627464">
    <property type="component" value="Unassembled WGS sequence"/>
</dbReference>
<reference evidence="5" key="1">
    <citation type="journal article" date="2019" name="Int. J. Syst. Evol. Microbiol.">
        <title>The Global Catalogue of Microorganisms (GCM) 10K type strain sequencing project: providing services to taxonomists for standard genome sequencing and annotation.</title>
        <authorList>
            <consortium name="The Broad Institute Genomics Platform"/>
            <consortium name="The Broad Institute Genome Sequencing Center for Infectious Disease"/>
            <person name="Wu L."/>
            <person name="Ma J."/>
        </authorList>
    </citation>
    <scope>NUCLEOTIDE SEQUENCE [LARGE SCALE GENOMIC DNA]</scope>
    <source>
        <strain evidence="5">CGMCC 1.12806</strain>
    </source>
</reference>
<keyword evidence="2" id="KW-0012">Acyltransferase</keyword>
<dbReference type="PANTHER" id="PTHR43877">
    <property type="entry name" value="AMINOALKYLPHOSPHONATE N-ACETYLTRANSFERASE-RELATED-RELATED"/>
    <property type="match status" value="1"/>
</dbReference>
<organism evidence="4 5">
    <name type="scientific">Hafnia psychrotolerans</name>
    <dbReference type="NCBI Taxonomy" id="1477018"/>
    <lineage>
        <taxon>Bacteria</taxon>
        <taxon>Pseudomonadati</taxon>
        <taxon>Pseudomonadota</taxon>
        <taxon>Gammaproteobacteria</taxon>
        <taxon>Enterobacterales</taxon>
        <taxon>Hafniaceae</taxon>
        <taxon>Hafnia</taxon>
    </lineage>
</organism>
<evidence type="ECO:0000256" key="2">
    <source>
        <dbReference type="ARBA" id="ARBA00023315"/>
    </source>
</evidence>
<dbReference type="CDD" id="cd04301">
    <property type="entry name" value="NAT_SF"/>
    <property type="match status" value="1"/>
</dbReference>
<comment type="caution">
    <text evidence="4">The sequence shown here is derived from an EMBL/GenBank/DDBJ whole genome shotgun (WGS) entry which is preliminary data.</text>
</comment>
<dbReference type="PROSITE" id="PS51186">
    <property type="entry name" value="GNAT"/>
    <property type="match status" value="1"/>
</dbReference>
<dbReference type="Pfam" id="PF13508">
    <property type="entry name" value="Acetyltransf_7"/>
    <property type="match status" value="1"/>
</dbReference>
<name>A0ABQ1FWC3_9GAMM</name>
<accession>A0ABQ1FWC3</accession>
<gene>
    <name evidence="4" type="ORF">GCM10011328_03660</name>
</gene>
<evidence type="ECO:0000313" key="4">
    <source>
        <dbReference type="EMBL" id="GGA32158.1"/>
    </source>
</evidence>
<dbReference type="Gene3D" id="3.40.630.30">
    <property type="match status" value="1"/>
</dbReference>
<keyword evidence="5" id="KW-1185">Reference proteome</keyword>
<keyword evidence="1" id="KW-0808">Transferase</keyword>
<dbReference type="SUPFAM" id="SSF55729">
    <property type="entry name" value="Acyl-CoA N-acyltransferases (Nat)"/>
    <property type="match status" value="1"/>
</dbReference>
<evidence type="ECO:0000313" key="5">
    <source>
        <dbReference type="Proteomes" id="UP000627464"/>
    </source>
</evidence>
<dbReference type="InterPro" id="IPR000182">
    <property type="entry name" value="GNAT_dom"/>
</dbReference>
<dbReference type="InterPro" id="IPR016181">
    <property type="entry name" value="Acyl_CoA_acyltransferase"/>
</dbReference>
<proteinExistence type="predicted"/>